<protein>
    <recommendedName>
        <fullName evidence="4">Nucleotide-diphospho-sugar transferase</fullName>
    </recommendedName>
</protein>
<proteinExistence type="predicted"/>
<organism evidence="2 3">
    <name type="scientific">Pseudovirgaria hyperparasitica</name>
    <dbReference type="NCBI Taxonomy" id="470096"/>
    <lineage>
        <taxon>Eukaryota</taxon>
        <taxon>Fungi</taxon>
        <taxon>Dikarya</taxon>
        <taxon>Ascomycota</taxon>
        <taxon>Pezizomycotina</taxon>
        <taxon>Dothideomycetes</taxon>
        <taxon>Dothideomycetes incertae sedis</taxon>
        <taxon>Acrospermales</taxon>
        <taxon>Acrospermaceae</taxon>
        <taxon>Pseudovirgaria</taxon>
    </lineage>
</organism>
<dbReference type="EMBL" id="ML996575">
    <property type="protein sequence ID" value="KAF2756492.1"/>
    <property type="molecule type" value="Genomic_DNA"/>
</dbReference>
<gene>
    <name evidence="2" type="ORF">EJ05DRAFT_502000</name>
</gene>
<feature type="signal peptide" evidence="1">
    <location>
        <begin position="1"/>
        <end position="20"/>
    </location>
</feature>
<reference evidence="2" key="1">
    <citation type="journal article" date="2020" name="Stud. Mycol.">
        <title>101 Dothideomycetes genomes: a test case for predicting lifestyles and emergence of pathogens.</title>
        <authorList>
            <person name="Haridas S."/>
            <person name="Albert R."/>
            <person name="Binder M."/>
            <person name="Bloem J."/>
            <person name="Labutti K."/>
            <person name="Salamov A."/>
            <person name="Andreopoulos B."/>
            <person name="Baker S."/>
            <person name="Barry K."/>
            <person name="Bills G."/>
            <person name="Bluhm B."/>
            <person name="Cannon C."/>
            <person name="Castanera R."/>
            <person name="Culley D."/>
            <person name="Daum C."/>
            <person name="Ezra D."/>
            <person name="Gonzalez J."/>
            <person name="Henrissat B."/>
            <person name="Kuo A."/>
            <person name="Liang C."/>
            <person name="Lipzen A."/>
            <person name="Lutzoni F."/>
            <person name="Magnuson J."/>
            <person name="Mondo S."/>
            <person name="Nolan M."/>
            <person name="Ohm R."/>
            <person name="Pangilinan J."/>
            <person name="Park H.-J."/>
            <person name="Ramirez L."/>
            <person name="Alfaro M."/>
            <person name="Sun H."/>
            <person name="Tritt A."/>
            <person name="Yoshinaga Y."/>
            <person name="Zwiers L.-H."/>
            <person name="Turgeon B."/>
            <person name="Goodwin S."/>
            <person name="Spatafora J."/>
            <person name="Crous P."/>
            <person name="Grigoriev I."/>
        </authorList>
    </citation>
    <scope>NUCLEOTIDE SEQUENCE</scope>
    <source>
        <strain evidence="2">CBS 121739</strain>
    </source>
</reference>
<evidence type="ECO:0000313" key="2">
    <source>
        <dbReference type="EMBL" id="KAF2756492.1"/>
    </source>
</evidence>
<feature type="chain" id="PRO_5025460070" description="Nucleotide-diphospho-sugar transferase" evidence="1">
    <location>
        <begin position="21"/>
        <end position="413"/>
    </location>
</feature>
<keyword evidence="1" id="KW-0732">Signal</keyword>
<accession>A0A6A6W0R9</accession>
<keyword evidence="3" id="KW-1185">Reference proteome</keyword>
<dbReference type="RefSeq" id="XP_033598943.1">
    <property type="nucleotide sequence ID" value="XM_033747185.1"/>
</dbReference>
<sequence length="413" mass="47857">MLLLIHLLVLLIVHFTPSLADHDYAFHPSCARYPSIRAHAQETIRIASLVFETVQDIDNLGIDDLRIMYQMTFEPAPHDIVLVAETKHALLQMMHTIEEYTELQSGDNAFDWRSAEILIFCDDDRWVPMRDRTEFPSGINFHGHPPPGLRNSMQDPENVLWVDRVIALESLQSVHAWSRDSDHKRLFRQLFGLDRNYVEIQMIRGSLADFFWMLSTLPEAFGTRARILSMADTIIFCNDDRWQQLPDRPESPPELRNSELPVNQRMWFDTVVRMRTRGTPGCLQEGMDDVFYPSSIRCYACTQFSWCGNRWPTDSYRLISNPDNGASIRGSRIKDITGNYLSIVFLRMLIRSPRMQMVFHGADAAIRDQSSNSGPYNRKRLLMYAVGVYLNHLGYRFEWDSRGTTNYRIVGAP</sequence>
<name>A0A6A6W0R9_9PEZI</name>
<evidence type="ECO:0008006" key="4">
    <source>
        <dbReference type="Google" id="ProtNLM"/>
    </source>
</evidence>
<dbReference type="GeneID" id="54488239"/>
<dbReference type="Proteomes" id="UP000799437">
    <property type="component" value="Unassembled WGS sequence"/>
</dbReference>
<evidence type="ECO:0000313" key="3">
    <source>
        <dbReference type="Proteomes" id="UP000799437"/>
    </source>
</evidence>
<dbReference type="AlphaFoldDB" id="A0A6A6W0R9"/>
<evidence type="ECO:0000256" key="1">
    <source>
        <dbReference type="SAM" id="SignalP"/>
    </source>
</evidence>